<comment type="caution">
    <text evidence="1">The sequence shown here is derived from an EMBL/GenBank/DDBJ whole genome shotgun (WGS) entry which is preliminary data.</text>
</comment>
<evidence type="ECO:0000313" key="1">
    <source>
        <dbReference type="EMBL" id="RCH84702.1"/>
    </source>
</evidence>
<name>A0A367J431_RHIAZ</name>
<accession>A0A367J431</accession>
<organism evidence="1 2">
    <name type="scientific">Rhizopus azygosporus</name>
    <name type="common">Rhizopus microsporus var. azygosporus</name>
    <dbReference type="NCBI Taxonomy" id="86630"/>
    <lineage>
        <taxon>Eukaryota</taxon>
        <taxon>Fungi</taxon>
        <taxon>Fungi incertae sedis</taxon>
        <taxon>Mucoromycota</taxon>
        <taxon>Mucoromycotina</taxon>
        <taxon>Mucoromycetes</taxon>
        <taxon>Mucorales</taxon>
        <taxon>Mucorineae</taxon>
        <taxon>Rhizopodaceae</taxon>
        <taxon>Rhizopus</taxon>
    </lineage>
</organism>
<dbReference type="Proteomes" id="UP000252139">
    <property type="component" value="Unassembled WGS sequence"/>
</dbReference>
<keyword evidence="2" id="KW-1185">Reference proteome</keyword>
<dbReference type="AlphaFoldDB" id="A0A367J431"/>
<sequence>MENSKINYLRDNLSNFRFDLYLAQYRFRNRQYAEEEFTRLIRKILTFSICETGQELIDFAKKIDSEHYEIFTRAAVIDYWEAVAKEIIESNQRSALLDERVASSSSRTIASANGNLRGKRRANNQLEPSTADAERLNEVFNEVSGIPFTTLTNRLIKNNCMDLSNDSDGSVLFYLPTEKAVALKEKYLKNPKLIKLDHGAIKVVRSLLKKKNQVGDLKTTLLFLEQAFKSPNNSQIFMVFHKV</sequence>
<gene>
    <name evidence="1" type="ORF">CU097_001590</name>
</gene>
<evidence type="ECO:0000313" key="2">
    <source>
        <dbReference type="Proteomes" id="UP000252139"/>
    </source>
</evidence>
<proteinExistence type="predicted"/>
<protein>
    <submittedName>
        <fullName evidence="1">Uncharacterized protein</fullName>
    </submittedName>
</protein>
<reference evidence="1 2" key="1">
    <citation type="journal article" date="2018" name="G3 (Bethesda)">
        <title>Phylogenetic and Phylogenomic Definition of Rhizopus Species.</title>
        <authorList>
            <person name="Gryganskyi A.P."/>
            <person name="Golan J."/>
            <person name="Dolatabadi S."/>
            <person name="Mondo S."/>
            <person name="Robb S."/>
            <person name="Idnurm A."/>
            <person name="Muszewska A."/>
            <person name="Steczkiewicz K."/>
            <person name="Masonjones S."/>
            <person name="Liao H.L."/>
            <person name="Gajdeczka M.T."/>
            <person name="Anike F."/>
            <person name="Vuek A."/>
            <person name="Anishchenko I.M."/>
            <person name="Voigt K."/>
            <person name="de Hoog G.S."/>
            <person name="Smith M.E."/>
            <person name="Heitman J."/>
            <person name="Vilgalys R."/>
            <person name="Stajich J.E."/>
        </authorList>
    </citation>
    <scope>NUCLEOTIDE SEQUENCE [LARGE SCALE GENOMIC DNA]</scope>
    <source>
        <strain evidence="1 2">CBS 357.93</strain>
    </source>
</reference>
<dbReference type="EMBL" id="PJQL01002291">
    <property type="protein sequence ID" value="RCH84702.1"/>
    <property type="molecule type" value="Genomic_DNA"/>
</dbReference>